<dbReference type="InterPro" id="IPR001891">
    <property type="entry name" value="Malic_OxRdtase"/>
</dbReference>
<protein>
    <recommendedName>
        <fullName evidence="8">Malic enzyme</fullName>
    </recommendedName>
</protein>
<dbReference type="InterPro" id="IPR012301">
    <property type="entry name" value="Malic_N_dom"/>
</dbReference>
<feature type="binding site" evidence="6">
    <location>
        <position position="444"/>
    </location>
    <ligand>
        <name>(S)-malate</name>
        <dbReference type="ChEBI" id="CHEBI:15589"/>
    </ligand>
</feature>
<comment type="caution">
    <text evidence="11">The sequence shown here is derived from an EMBL/GenBank/DDBJ whole genome shotgun (WGS) entry which is preliminary data.</text>
</comment>
<evidence type="ECO:0000313" key="11">
    <source>
        <dbReference type="EMBL" id="ORX42256.1"/>
    </source>
</evidence>
<feature type="active site" description="Proton acceptor" evidence="5">
    <location>
        <position position="159"/>
    </location>
</feature>
<organism evidence="11 12">
    <name type="scientific">Piromyces finnis</name>
    <dbReference type="NCBI Taxonomy" id="1754191"/>
    <lineage>
        <taxon>Eukaryota</taxon>
        <taxon>Fungi</taxon>
        <taxon>Fungi incertae sedis</taxon>
        <taxon>Chytridiomycota</taxon>
        <taxon>Chytridiomycota incertae sedis</taxon>
        <taxon>Neocallimastigomycetes</taxon>
        <taxon>Neocallimastigales</taxon>
        <taxon>Neocallimastigaceae</taxon>
        <taxon>Piromyces</taxon>
    </lineage>
</organism>
<evidence type="ECO:0000259" key="10">
    <source>
        <dbReference type="SMART" id="SM01274"/>
    </source>
</evidence>
<name>A0A1Y1UVZ5_9FUNG</name>
<evidence type="ECO:0000256" key="7">
    <source>
        <dbReference type="PIRSR" id="PIRSR000106-3"/>
    </source>
</evidence>
<feature type="binding site" evidence="7">
    <location>
        <position position="231"/>
    </location>
    <ligand>
        <name>a divalent metal cation</name>
        <dbReference type="ChEBI" id="CHEBI:60240"/>
    </ligand>
</feature>
<dbReference type="Pfam" id="PF03949">
    <property type="entry name" value="Malic_M"/>
    <property type="match status" value="1"/>
</dbReference>
<comment type="similarity">
    <text evidence="2 8">Belongs to the malic enzymes family.</text>
</comment>
<dbReference type="PANTHER" id="PTHR23406">
    <property type="entry name" value="MALIC ENZYME-RELATED"/>
    <property type="match status" value="1"/>
</dbReference>
<evidence type="ECO:0000256" key="5">
    <source>
        <dbReference type="PIRSR" id="PIRSR000106-1"/>
    </source>
</evidence>
<feature type="binding site" evidence="7">
    <location>
        <position position="230"/>
    </location>
    <ligand>
        <name>a divalent metal cation</name>
        <dbReference type="ChEBI" id="CHEBI:60240"/>
    </ligand>
</feature>
<proteinExistence type="inferred from homology"/>
<dbReference type="InterPro" id="IPR015884">
    <property type="entry name" value="Malic_enzyme_CS"/>
</dbReference>
<evidence type="ECO:0000259" key="9">
    <source>
        <dbReference type="SMART" id="SM00919"/>
    </source>
</evidence>
<dbReference type="Gene3D" id="3.40.50.720">
    <property type="entry name" value="NAD(P)-binding Rossmann-like Domain"/>
    <property type="match status" value="1"/>
</dbReference>
<dbReference type="InterPro" id="IPR037062">
    <property type="entry name" value="Malic_N_dom_sf"/>
</dbReference>
<keyword evidence="4 8" id="KW-0560">Oxidoreductase</keyword>
<reference evidence="11 12" key="2">
    <citation type="submission" date="2016-08" db="EMBL/GenBank/DDBJ databases">
        <title>Pervasive Adenine N6-methylation of Active Genes in Fungi.</title>
        <authorList>
            <consortium name="DOE Joint Genome Institute"/>
            <person name="Mondo S.J."/>
            <person name="Dannebaum R.O."/>
            <person name="Kuo R.C."/>
            <person name="Labutti K."/>
            <person name="Haridas S."/>
            <person name="Kuo A."/>
            <person name="Salamov A."/>
            <person name="Ahrendt S.R."/>
            <person name="Lipzen A."/>
            <person name="Sullivan W."/>
            <person name="Andreopoulos W.B."/>
            <person name="Clum A."/>
            <person name="Lindquist E."/>
            <person name="Daum C."/>
            <person name="Ramamoorthy G.K."/>
            <person name="Gryganskyi A."/>
            <person name="Culley D."/>
            <person name="Magnuson J.K."/>
            <person name="James T.Y."/>
            <person name="O'Malley M.A."/>
            <person name="Stajich J.E."/>
            <person name="Spatafora J.W."/>
            <person name="Visel A."/>
            <person name="Grigoriev I.V."/>
        </authorList>
    </citation>
    <scope>NUCLEOTIDE SEQUENCE [LARGE SCALE GENOMIC DNA]</scope>
    <source>
        <strain evidence="12">finn</strain>
    </source>
</reference>
<dbReference type="InterPro" id="IPR036291">
    <property type="entry name" value="NAD(P)-bd_dom_sf"/>
</dbReference>
<evidence type="ECO:0000256" key="6">
    <source>
        <dbReference type="PIRSR" id="PIRSR000106-2"/>
    </source>
</evidence>
<accession>A0A1Y1UVZ5</accession>
<dbReference type="AlphaFoldDB" id="A0A1Y1UVZ5"/>
<evidence type="ECO:0000256" key="1">
    <source>
        <dbReference type="ARBA" id="ARBA00001936"/>
    </source>
</evidence>
<feature type="binding site" evidence="7">
    <location>
        <position position="254"/>
    </location>
    <ligand>
        <name>a divalent metal cation</name>
        <dbReference type="ChEBI" id="CHEBI:60240"/>
    </ligand>
</feature>
<dbReference type="GO" id="GO:0046872">
    <property type="term" value="F:metal ion binding"/>
    <property type="evidence" value="ECO:0007669"/>
    <property type="project" value="UniProtKB-KW"/>
</dbReference>
<dbReference type="GO" id="GO:0051287">
    <property type="term" value="F:NAD binding"/>
    <property type="evidence" value="ECO:0007669"/>
    <property type="project" value="InterPro"/>
</dbReference>
<dbReference type="STRING" id="1754191.A0A1Y1UVZ5"/>
<evidence type="ECO:0000256" key="8">
    <source>
        <dbReference type="RuleBase" id="RU003426"/>
    </source>
</evidence>
<feature type="binding site" evidence="6">
    <location>
        <position position="398"/>
    </location>
    <ligand>
        <name>(S)-malate</name>
        <dbReference type="ChEBI" id="CHEBI:15589"/>
    </ligand>
</feature>
<feature type="domain" description="Malic enzyme NAD-binding" evidence="9">
    <location>
        <begin position="255"/>
        <end position="513"/>
    </location>
</feature>
<comment type="cofactor">
    <cofactor evidence="7">
        <name>Mg(2+)</name>
        <dbReference type="ChEBI" id="CHEBI:18420"/>
    </cofactor>
    <cofactor evidence="7">
        <name>Mn(2+)</name>
        <dbReference type="ChEBI" id="CHEBI:29035"/>
    </cofactor>
    <text evidence="7">Divalent metal cations. Prefers magnesium or manganese.</text>
</comment>
<feature type="domain" description="Malic enzyme N-terminal" evidence="10">
    <location>
        <begin position="63"/>
        <end position="245"/>
    </location>
</feature>
<keyword evidence="3 7" id="KW-0479">Metal-binding</keyword>
<dbReference type="PROSITE" id="PS00331">
    <property type="entry name" value="MALIC_ENZYMES"/>
    <property type="match status" value="1"/>
</dbReference>
<evidence type="ECO:0000256" key="3">
    <source>
        <dbReference type="ARBA" id="ARBA00022723"/>
    </source>
</evidence>
<dbReference type="FunFam" id="3.40.50.720:FF:000182">
    <property type="entry name" value="NAD-dependent malic enzyme"/>
    <property type="match status" value="1"/>
</dbReference>
<dbReference type="Gene3D" id="3.40.50.10380">
    <property type="entry name" value="Malic enzyme, N-terminal domain"/>
    <property type="match status" value="1"/>
</dbReference>
<dbReference type="SUPFAM" id="SSF53223">
    <property type="entry name" value="Aminoacid dehydrogenase-like, N-terminal domain"/>
    <property type="match status" value="1"/>
</dbReference>
<dbReference type="PANTHER" id="PTHR23406:SF32">
    <property type="entry name" value="NADP-DEPENDENT MALIC ENZYME"/>
    <property type="match status" value="1"/>
</dbReference>
<dbReference type="CDD" id="cd05312">
    <property type="entry name" value="NAD_bind_1_malic_enz"/>
    <property type="match status" value="1"/>
</dbReference>
<feature type="active site" description="Proton donor" evidence="5">
    <location>
        <position position="86"/>
    </location>
</feature>
<evidence type="ECO:0000256" key="4">
    <source>
        <dbReference type="ARBA" id="ARBA00023002"/>
    </source>
</evidence>
<dbReference type="SUPFAM" id="SSF51735">
    <property type="entry name" value="NAD(P)-binding Rossmann-fold domains"/>
    <property type="match status" value="1"/>
</dbReference>
<dbReference type="GO" id="GO:0005739">
    <property type="term" value="C:mitochondrion"/>
    <property type="evidence" value="ECO:0007669"/>
    <property type="project" value="TreeGrafter"/>
</dbReference>
<dbReference type="NCBIfam" id="NF010052">
    <property type="entry name" value="PRK13529.1"/>
    <property type="match status" value="1"/>
</dbReference>
<evidence type="ECO:0000313" key="12">
    <source>
        <dbReference type="Proteomes" id="UP000193719"/>
    </source>
</evidence>
<dbReference type="InterPro" id="IPR046346">
    <property type="entry name" value="Aminoacid_DH-like_N_sf"/>
</dbReference>
<keyword evidence="12" id="KW-1185">Reference proteome</keyword>
<dbReference type="OrthoDB" id="5365701at2759"/>
<sequence length="548" mass="62102">MYINEKYISIGTSFSINERIKNNLYGLIPTVVETFEQQVTRCLEQVRSKNSDLDKYIYLIHLRYNNSVLFYRLLIDNLEELIPIVYTPTVGEACIKFSHIYNPVDYDGLYISIKDKGNVSKVLDNWPYENPEITVITDGSRILGLGDLGINGMGISIGKLSIYVGVAGINPIRTLPIVLDLGTNNLKNLDDPMYIGLKQKRPRDLEFFDFLDEVMAALSFKWPNIIIQHEDFSSKHALSLLKRQKNKYSMFNDDIQGTGAVILAGLINAFKITNIELKMHKILFFGAGSAAIGVGLQIYDHFIKAGNMTINEARDHFWFVDTKGLVTFDRGDKLDQHKTFFARKDNKSQQFKDLKSTIEYVKPTCLIGLSTMKNAFTPEIIKRMTELNKNPIIFPLSNPLKNSECTYESAMLNSECRVIFASGSMFQPFNDSFSHKLYYPSQGNNMYIFPGIGLGAILSQTKTISDDMIYSSSVALANSLTDEERASGLLYPRLNRIREVSVKIAVEVIKESVVEGIATNKEIIDIVNSKDEIKLINYIQNKQYNPSY</sequence>
<dbReference type="Proteomes" id="UP000193719">
    <property type="component" value="Unassembled WGS sequence"/>
</dbReference>
<reference evidence="11 12" key="1">
    <citation type="submission" date="2016-08" db="EMBL/GenBank/DDBJ databases">
        <title>Genomes of anaerobic fungi encode conserved fungal cellulosomes for biomass hydrolysis.</title>
        <authorList>
            <consortium name="DOE Joint Genome Institute"/>
            <person name="Haitjema C.H."/>
            <person name="Gilmore S.P."/>
            <person name="Henske J.K."/>
            <person name="Solomon K.V."/>
            <person name="De Groot R."/>
            <person name="Kuo A."/>
            <person name="Mondo S.J."/>
            <person name="Salamov A.A."/>
            <person name="Labutti K."/>
            <person name="Zhao Z."/>
            <person name="Chiniquy J."/>
            <person name="Barry K."/>
            <person name="Brewer H.M."/>
            <person name="Purvine S.O."/>
            <person name="Wright A.T."/>
            <person name="Boxma B."/>
            <person name="Van Alen T."/>
            <person name="Hackstein J.H."/>
            <person name="Baker S.E."/>
            <person name="Grigoriev I.V."/>
            <person name="O'Malley M.A."/>
        </authorList>
    </citation>
    <scope>NUCLEOTIDE SEQUENCE [LARGE SCALE GENOMIC DNA]</scope>
    <source>
        <strain evidence="12">finn</strain>
    </source>
</reference>
<dbReference type="EMBL" id="MCFH01000068">
    <property type="protein sequence ID" value="ORX42256.1"/>
    <property type="molecule type" value="Genomic_DNA"/>
</dbReference>
<dbReference type="GO" id="GO:0004471">
    <property type="term" value="F:malate dehydrogenase (decarboxylating) (NAD+) activity"/>
    <property type="evidence" value="ECO:0007669"/>
    <property type="project" value="TreeGrafter"/>
</dbReference>
<feature type="binding site" evidence="6">
    <location>
        <position position="141"/>
    </location>
    <ligand>
        <name>(S)-malate</name>
        <dbReference type="ChEBI" id="CHEBI:15589"/>
    </ligand>
</feature>
<dbReference type="PIRSF" id="PIRSF000106">
    <property type="entry name" value="ME"/>
    <property type="match status" value="1"/>
</dbReference>
<dbReference type="Pfam" id="PF00390">
    <property type="entry name" value="malic"/>
    <property type="match status" value="1"/>
</dbReference>
<dbReference type="SMART" id="SM00919">
    <property type="entry name" value="Malic_M"/>
    <property type="match status" value="1"/>
</dbReference>
<comment type="cofactor">
    <cofactor evidence="1">
        <name>Mn(2+)</name>
        <dbReference type="ChEBI" id="CHEBI:29035"/>
    </cofactor>
</comment>
<dbReference type="InterPro" id="IPR012302">
    <property type="entry name" value="Malic_NAD-bd"/>
</dbReference>
<evidence type="ECO:0000256" key="2">
    <source>
        <dbReference type="ARBA" id="ARBA00008785"/>
    </source>
</evidence>
<dbReference type="GO" id="GO:0006108">
    <property type="term" value="P:malate metabolic process"/>
    <property type="evidence" value="ECO:0007669"/>
    <property type="project" value="TreeGrafter"/>
</dbReference>
<dbReference type="PRINTS" id="PR00072">
    <property type="entry name" value="MALOXRDTASE"/>
</dbReference>
<gene>
    <name evidence="11" type="ORF">BCR36DRAFT_362684</name>
</gene>
<dbReference type="SMART" id="SM01274">
    <property type="entry name" value="malic"/>
    <property type="match status" value="1"/>
</dbReference>